<dbReference type="GO" id="GO:0016746">
    <property type="term" value="F:acyltransferase activity"/>
    <property type="evidence" value="ECO:0007669"/>
    <property type="project" value="UniProtKB-KW"/>
</dbReference>
<reference evidence="2 3" key="1">
    <citation type="submission" date="2017-02" db="EMBL/GenBank/DDBJ databases">
        <title>Complete genome sequences of Mycobacterium kansasii strains isolated from rhesus macaques.</title>
        <authorList>
            <person name="Panda A."/>
            <person name="Nagaraj S."/>
            <person name="Zhao X."/>
            <person name="Tettelin H."/>
            <person name="Detolla L.J."/>
        </authorList>
    </citation>
    <scope>NUCLEOTIDE SEQUENCE [LARGE SCALE GENOMIC DNA]</scope>
    <source>
        <strain evidence="2 3">11-3469</strain>
    </source>
</reference>
<protein>
    <submittedName>
        <fullName evidence="2">Acyltransferase family protein</fullName>
    </submittedName>
</protein>
<dbReference type="STRING" id="1768.B1T50_03735"/>
<dbReference type="Pfam" id="PF01553">
    <property type="entry name" value="Acyltransferase"/>
    <property type="match status" value="1"/>
</dbReference>
<dbReference type="Proteomes" id="UP000188532">
    <property type="component" value="Unassembled WGS sequence"/>
</dbReference>
<dbReference type="SMART" id="SM00563">
    <property type="entry name" value="PlsC"/>
    <property type="match status" value="1"/>
</dbReference>
<dbReference type="InterPro" id="IPR002123">
    <property type="entry name" value="Plipid/glycerol_acylTrfase"/>
</dbReference>
<keyword evidence="2" id="KW-0808">Transferase</keyword>
<dbReference type="PIRSF" id="PIRSF016753">
    <property type="entry name" value="P_lipid/glycerol_ac_tran_prd"/>
    <property type="match status" value="1"/>
</dbReference>
<comment type="caution">
    <text evidence="2">The sequence shown here is derived from an EMBL/GenBank/DDBJ whole genome shotgun (WGS) entry which is preliminary data.</text>
</comment>
<sequence length="296" mass="32405">MGTILWRTVAPPLPGRAYHRFQLSNYAPGNDMSDIDNWDRSLTEHVITLTRPIVKRYFRSEVRGLDNIPPGACLVVSNHSGGLVSVDLSVFAVGYYDKYGYDRPLYALGFDTLFAGPAGEFFKRTGVIRATRDNAAMALAAGAVVLVFPGGDFDVYRPTLRENVIDFGGRTGYVSTAVAAQVPIVPAVSIGGQEGQFFLTRGRRLARALGLTKLERKLFRTNILPVTFGFPFGLSIVAPVNMPLPTKIVVEVLPPVRVAEEFGDAPDVKDVDAHVRRVMQNGLDKLAAQRRFPILG</sequence>
<organism evidence="2 3">
    <name type="scientific">Mycobacterium kansasii</name>
    <dbReference type="NCBI Taxonomy" id="1768"/>
    <lineage>
        <taxon>Bacteria</taxon>
        <taxon>Bacillati</taxon>
        <taxon>Actinomycetota</taxon>
        <taxon>Actinomycetes</taxon>
        <taxon>Mycobacteriales</taxon>
        <taxon>Mycobacteriaceae</taxon>
        <taxon>Mycobacterium</taxon>
    </lineage>
</organism>
<feature type="domain" description="Phospholipid/glycerol acyltransferase" evidence="1">
    <location>
        <begin position="73"/>
        <end position="192"/>
    </location>
</feature>
<evidence type="ECO:0000259" key="1">
    <source>
        <dbReference type="SMART" id="SM00563"/>
    </source>
</evidence>
<name>A0A1V3WM39_MYCKA</name>
<accession>A0A1V3WM39</accession>
<dbReference type="PANTHER" id="PTHR22753:SF14">
    <property type="entry name" value="MONOACYLGLYCEROL_DIACYLGLYCEROL O-ACYLTRANSFERASE"/>
    <property type="match status" value="1"/>
</dbReference>
<dbReference type="PANTHER" id="PTHR22753">
    <property type="entry name" value="TRANSMEMBRANE PROTEIN 68"/>
    <property type="match status" value="1"/>
</dbReference>
<dbReference type="InterPro" id="IPR016676">
    <property type="entry name" value="P_lipid/glycerol_AcTrfase_prd"/>
</dbReference>
<keyword evidence="2" id="KW-0012">Acyltransferase</keyword>
<gene>
    <name evidence="2" type="ORF">BZL29_6938</name>
</gene>
<dbReference type="EMBL" id="MVBN01000008">
    <property type="protein sequence ID" value="OOK67995.1"/>
    <property type="molecule type" value="Genomic_DNA"/>
</dbReference>
<evidence type="ECO:0000313" key="2">
    <source>
        <dbReference type="EMBL" id="OOK67995.1"/>
    </source>
</evidence>
<proteinExistence type="predicted"/>
<evidence type="ECO:0000313" key="3">
    <source>
        <dbReference type="Proteomes" id="UP000188532"/>
    </source>
</evidence>
<dbReference type="GO" id="GO:0016020">
    <property type="term" value="C:membrane"/>
    <property type="evidence" value="ECO:0007669"/>
    <property type="project" value="TreeGrafter"/>
</dbReference>
<dbReference type="AlphaFoldDB" id="A0A1V3WM39"/>